<protein>
    <submittedName>
        <fullName evidence="2">Angiotensin-converting enzyme like</fullName>
    </submittedName>
</protein>
<dbReference type="InParanoid" id="A0A2R6QP38"/>
<feature type="domain" description="CCHC-type" evidence="1">
    <location>
        <begin position="40"/>
        <end position="56"/>
    </location>
</feature>
<gene>
    <name evidence="2" type="ORF">CEY00_Acc15927</name>
</gene>
<dbReference type="OrthoDB" id="10319359at2759"/>
<dbReference type="EMBL" id="NKQK01000014">
    <property type="protein sequence ID" value="PSS11654.1"/>
    <property type="molecule type" value="Genomic_DNA"/>
</dbReference>
<proteinExistence type="predicted"/>
<evidence type="ECO:0000259" key="1">
    <source>
        <dbReference type="SMART" id="SM00343"/>
    </source>
</evidence>
<feature type="domain" description="CCHC-type" evidence="1">
    <location>
        <begin position="124"/>
        <end position="140"/>
    </location>
</feature>
<dbReference type="AlphaFoldDB" id="A0A2R6QP38"/>
<dbReference type="Gramene" id="PSS11654">
    <property type="protein sequence ID" value="PSS11654"/>
    <property type="gene ID" value="CEY00_Acc15927"/>
</dbReference>
<evidence type="ECO:0000313" key="2">
    <source>
        <dbReference type="EMBL" id="PSS11654.1"/>
    </source>
</evidence>
<organism evidence="2 3">
    <name type="scientific">Actinidia chinensis var. chinensis</name>
    <name type="common">Chinese soft-hair kiwi</name>
    <dbReference type="NCBI Taxonomy" id="1590841"/>
    <lineage>
        <taxon>Eukaryota</taxon>
        <taxon>Viridiplantae</taxon>
        <taxon>Streptophyta</taxon>
        <taxon>Embryophyta</taxon>
        <taxon>Tracheophyta</taxon>
        <taxon>Spermatophyta</taxon>
        <taxon>Magnoliopsida</taxon>
        <taxon>eudicotyledons</taxon>
        <taxon>Gunneridae</taxon>
        <taxon>Pentapetalae</taxon>
        <taxon>asterids</taxon>
        <taxon>Ericales</taxon>
        <taxon>Actinidiaceae</taxon>
        <taxon>Actinidia</taxon>
    </lineage>
</organism>
<dbReference type="GO" id="GO:0003676">
    <property type="term" value="F:nucleic acid binding"/>
    <property type="evidence" value="ECO:0007669"/>
    <property type="project" value="InterPro"/>
</dbReference>
<sequence>MMPFENNFEVAQPNYGWGFYNSSTYSPPSPWFEEFVYDEPCPLCSSHSHIVTECPRAHEFPEFIRKYINVTQGSQGYVYNEPCLICASHSHLVTECPQAHEFPELFQNDVNATQGSQEFVYNEPCPICSSYYHIFTECPKAHEFSEFVQKYNNTTQYQPPHWRNEDNELRTKVTNIEQQLGKMNSLLENLIIAQQTQERFSTQPQQNPRPANCIEETSGKEINKIIAPKRVNLGEDESRELDIEIERKKREVEIVYKEDNGEVCDAHSEPCSFEVEIISEDHETLAQDLVTPPKEFTQWEDKVELLDCPIKSSIDVGLIDFLGVDKFNGVVDPYLIQFIFYFMASDTGLFSGSFKFYCDSSHSMVII</sequence>
<accession>A0A2R6QP38</accession>
<dbReference type="GO" id="GO:0008270">
    <property type="term" value="F:zinc ion binding"/>
    <property type="evidence" value="ECO:0007669"/>
    <property type="project" value="InterPro"/>
</dbReference>
<feature type="domain" description="CCHC-type" evidence="1">
    <location>
        <begin position="82"/>
        <end position="98"/>
    </location>
</feature>
<evidence type="ECO:0000313" key="3">
    <source>
        <dbReference type="Proteomes" id="UP000241394"/>
    </source>
</evidence>
<name>A0A2R6QP38_ACTCC</name>
<dbReference type="InterPro" id="IPR001878">
    <property type="entry name" value="Znf_CCHC"/>
</dbReference>
<dbReference type="SMART" id="SM00343">
    <property type="entry name" value="ZnF_C2HC"/>
    <property type="match status" value="3"/>
</dbReference>
<reference evidence="2 3" key="1">
    <citation type="submission" date="2017-07" db="EMBL/GenBank/DDBJ databases">
        <title>An improved, manually edited Actinidia chinensis var. chinensis (kiwifruit) genome highlights the challenges associated with draft genomes and gene prediction in plants.</title>
        <authorList>
            <person name="Pilkington S."/>
            <person name="Crowhurst R."/>
            <person name="Hilario E."/>
            <person name="Nardozza S."/>
            <person name="Fraser L."/>
            <person name="Peng Y."/>
            <person name="Gunaseelan K."/>
            <person name="Simpson R."/>
            <person name="Tahir J."/>
            <person name="Deroles S."/>
            <person name="Templeton K."/>
            <person name="Luo Z."/>
            <person name="Davy M."/>
            <person name="Cheng C."/>
            <person name="Mcneilage M."/>
            <person name="Scaglione D."/>
            <person name="Liu Y."/>
            <person name="Zhang Q."/>
            <person name="Datson P."/>
            <person name="De Silva N."/>
            <person name="Gardiner S."/>
            <person name="Bassett H."/>
            <person name="Chagne D."/>
            <person name="Mccallum J."/>
            <person name="Dzierzon H."/>
            <person name="Deng C."/>
            <person name="Wang Y.-Y."/>
            <person name="Barron N."/>
            <person name="Manako K."/>
            <person name="Bowen J."/>
            <person name="Foster T."/>
            <person name="Erridge Z."/>
            <person name="Tiffin H."/>
            <person name="Waite C."/>
            <person name="Davies K."/>
            <person name="Grierson E."/>
            <person name="Laing W."/>
            <person name="Kirk R."/>
            <person name="Chen X."/>
            <person name="Wood M."/>
            <person name="Montefiori M."/>
            <person name="Brummell D."/>
            <person name="Schwinn K."/>
            <person name="Catanach A."/>
            <person name="Fullerton C."/>
            <person name="Li D."/>
            <person name="Meiyalaghan S."/>
            <person name="Nieuwenhuizen N."/>
            <person name="Read N."/>
            <person name="Prakash R."/>
            <person name="Hunter D."/>
            <person name="Zhang H."/>
            <person name="Mckenzie M."/>
            <person name="Knabel M."/>
            <person name="Harris A."/>
            <person name="Allan A."/>
            <person name="Chen A."/>
            <person name="Janssen B."/>
            <person name="Plunkett B."/>
            <person name="Dwamena C."/>
            <person name="Voogd C."/>
            <person name="Leif D."/>
            <person name="Lafferty D."/>
            <person name="Souleyre E."/>
            <person name="Varkonyi-Gasic E."/>
            <person name="Gambi F."/>
            <person name="Hanley J."/>
            <person name="Yao J.-L."/>
            <person name="Cheung J."/>
            <person name="David K."/>
            <person name="Warren B."/>
            <person name="Marsh K."/>
            <person name="Snowden K."/>
            <person name="Lin-Wang K."/>
            <person name="Brian L."/>
            <person name="Martinez-Sanchez M."/>
            <person name="Wang M."/>
            <person name="Ileperuma N."/>
            <person name="Macnee N."/>
            <person name="Campin R."/>
            <person name="Mcatee P."/>
            <person name="Drummond R."/>
            <person name="Espley R."/>
            <person name="Ireland H."/>
            <person name="Wu R."/>
            <person name="Atkinson R."/>
            <person name="Karunairetnam S."/>
            <person name="Bulley S."/>
            <person name="Chunkath S."/>
            <person name="Hanley Z."/>
            <person name="Storey R."/>
            <person name="Thrimawithana A."/>
            <person name="Thomson S."/>
            <person name="David C."/>
            <person name="Testolin R."/>
        </authorList>
    </citation>
    <scope>NUCLEOTIDE SEQUENCE [LARGE SCALE GENOMIC DNA]</scope>
    <source>
        <strain evidence="3">cv. Red5</strain>
        <tissue evidence="2">Young leaf</tissue>
    </source>
</reference>
<keyword evidence="3" id="KW-1185">Reference proteome</keyword>
<comment type="caution">
    <text evidence="2">The sequence shown here is derived from an EMBL/GenBank/DDBJ whole genome shotgun (WGS) entry which is preliminary data.</text>
</comment>
<dbReference type="Proteomes" id="UP000241394">
    <property type="component" value="Chromosome LG14"/>
</dbReference>
<reference evidence="3" key="2">
    <citation type="journal article" date="2018" name="BMC Genomics">
        <title>A manually annotated Actinidia chinensis var. chinensis (kiwifruit) genome highlights the challenges associated with draft genomes and gene prediction in plants.</title>
        <authorList>
            <person name="Pilkington S.M."/>
            <person name="Crowhurst R."/>
            <person name="Hilario E."/>
            <person name="Nardozza S."/>
            <person name="Fraser L."/>
            <person name="Peng Y."/>
            <person name="Gunaseelan K."/>
            <person name="Simpson R."/>
            <person name="Tahir J."/>
            <person name="Deroles S.C."/>
            <person name="Templeton K."/>
            <person name="Luo Z."/>
            <person name="Davy M."/>
            <person name="Cheng C."/>
            <person name="McNeilage M."/>
            <person name="Scaglione D."/>
            <person name="Liu Y."/>
            <person name="Zhang Q."/>
            <person name="Datson P."/>
            <person name="De Silva N."/>
            <person name="Gardiner S.E."/>
            <person name="Bassett H."/>
            <person name="Chagne D."/>
            <person name="McCallum J."/>
            <person name="Dzierzon H."/>
            <person name="Deng C."/>
            <person name="Wang Y.Y."/>
            <person name="Barron L."/>
            <person name="Manako K."/>
            <person name="Bowen J."/>
            <person name="Foster T.M."/>
            <person name="Erridge Z.A."/>
            <person name="Tiffin H."/>
            <person name="Waite C.N."/>
            <person name="Davies K.M."/>
            <person name="Grierson E.P."/>
            <person name="Laing W.A."/>
            <person name="Kirk R."/>
            <person name="Chen X."/>
            <person name="Wood M."/>
            <person name="Montefiori M."/>
            <person name="Brummell D.A."/>
            <person name="Schwinn K.E."/>
            <person name="Catanach A."/>
            <person name="Fullerton C."/>
            <person name="Li D."/>
            <person name="Meiyalaghan S."/>
            <person name="Nieuwenhuizen N."/>
            <person name="Read N."/>
            <person name="Prakash R."/>
            <person name="Hunter D."/>
            <person name="Zhang H."/>
            <person name="McKenzie M."/>
            <person name="Knabel M."/>
            <person name="Harris A."/>
            <person name="Allan A.C."/>
            <person name="Gleave A."/>
            <person name="Chen A."/>
            <person name="Janssen B.J."/>
            <person name="Plunkett B."/>
            <person name="Ampomah-Dwamena C."/>
            <person name="Voogd C."/>
            <person name="Leif D."/>
            <person name="Lafferty D."/>
            <person name="Souleyre E.J.F."/>
            <person name="Varkonyi-Gasic E."/>
            <person name="Gambi F."/>
            <person name="Hanley J."/>
            <person name="Yao J.L."/>
            <person name="Cheung J."/>
            <person name="David K.M."/>
            <person name="Warren B."/>
            <person name="Marsh K."/>
            <person name="Snowden K.C."/>
            <person name="Lin-Wang K."/>
            <person name="Brian L."/>
            <person name="Martinez-Sanchez M."/>
            <person name="Wang M."/>
            <person name="Ileperuma N."/>
            <person name="Macnee N."/>
            <person name="Campin R."/>
            <person name="McAtee P."/>
            <person name="Drummond R.S.M."/>
            <person name="Espley R.V."/>
            <person name="Ireland H.S."/>
            <person name="Wu R."/>
            <person name="Atkinson R.G."/>
            <person name="Karunairetnam S."/>
            <person name="Bulley S."/>
            <person name="Chunkath S."/>
            <person name="Hanley Z."/>
            <person name="Storey R."/>
            <person name="Thrimawithana A.H."/>
            <person name="Thomson S."/>
            <person name="David C."/>
            <person name="Testolin R."/>
            <person name="Huang H."/>
            <person name="Hellens R.P."/>
            <person name="Schaffer R.J."/>
        </authorList>
    </citation>
    <scope>NUCLEOTIDE SEQUENCE [LARGE SCALE GENOMIC DNA]</scope>
    <source>
        <strain evidence="3">cv. Red5</strain>
    </source>
</reference>